<dbReference type="Pfam" id="PF06979">
    <property type="entry name" value="TMEM70"/>
    <property type="match status" value="1"/>
</dbReference>
<keyword evidence="2" id="KW-0812">Transmembrane</keyword>
<evidence type="ECO:0000313" key="3">
    <source>
        <dbReference type="EMBL" id="EEN63420.1"/>
    </source>
</evidence>
<organism>
    <name type="scientific">Branchiostoma floridae</name>
    <name type="common">Florida lancelet</name>
    <name type="synonym">Amphioxus</name>
    <dbReference type="NCBI Taxonomy" id="7739"/>
    <lineage>
        <taxon>Eukaryota</taxon>
        <taxon>Metazoa</taxon>
        <taxon>Chordata</taxon>
        <taxon>Cephalochordata</taxon>
        <taxon>Leptocardii</taxon>
        <taxon>Amphioxiformes</taxon>
        <taxon>Branchiostomatidae</taxon>
        <taxon>Branchiostoma</taxon>
    </lineage>
</organism>
<proteinExistence type="inferred from homology"/>
<dbReference type="InterPro" id="IPR009724">
    <property type="entry name" value="TMEM70"/>
</dbReference>
<keyword evidence="2" id="KW-0472">Membrane</keyword>
<evidence type="ECO:0000256" key="2">
    <source>
        <dbReference type="SAM" id="Phobius"/>
    </source>
</evidence>
<protein>
    <recommendedName>
        <fullName evidence="4">Transmembrane protein 70</fullName>
    </recommendedName>
</protein>
<feature type="transmembrane region" description="Helical" evidence="2">
    <location>
        <begin position="20"/>
        <end position="38"/>
    </location>
</feature>
<accession>C3Y8I3</accession>
<dbReference type="InParanoid" id="C3Y8I3"/>
<dbReference type="EMBL" id="GG666491">
    <property type="protein sequence ID" value="EEN63420.1"/>
    <property type="molecule type" value="Genomic_DNA"/>
</dbReference>
<dbReference type="PANTHER" id="PTHR13281:SF0">
    <property type="entry name" value="TRANSMEMBRANE PROTEIN 70, MITOCHONDRIAL"/>
    <property type="match status" value="1"/>
</dbReference>
<dbReference type="AlphaFoldDB" id="C3Y8I3"/>
<dbReference type="STRING" id="7739.C3Y8I3"/>
<keyword evidence="2" id="KW-1133">Transmembrane helix</keyword>
<dbReference type="InterPro" id="IPR045325">
    <property type="entry name" value="TMEM70/TMEM186/TMEM223"/>
</dbReference>
<feature type="transmembrane region" description="Helical" evidence="2">
    <location>
        <begin position="50"/>
        <end position="70"/>
    </location>
</feature>
<dbReference type="PANTHER" id="PTHR13281">
    <property type="entry name" value="TRANSMEMBRANE PROTEIN 70, MITOCHONDRIAL"/>
    <property type="match status" value="1"/>
</dbReference>
<evidence type="ECO:0000256" key="1">
    <source>
        <dbReference type="ARBA" id="ARBA00005280"/>
    </source>
</evidence>
<sequence length="171" mass="19544">DGRLLYKGALANIVVKVKFFSYSTSLLGISLMTPIFWHGGISHYNVFAQVFIYLMSVGFILVSPAVLHFLSRGYVVRMYHDAAKDQYTVVTKNIILMEKKTRFTQEDVKVPELRRMFTTFMAGGKGYLVNEASFYHARDYDHLMGYDKPLDFDMEVPDEGITKDSGKEKDA</sequence>
<evidence type="ECO:0008006" key="4">
    <source>
        <dbReference type="Google" id="ProtNLM"/>
    </source>
</evidence>
<gene>
    <name evidence="3" type="ORF">BRAFLDRAFT_204952</name>
</gene>
<dbReference type="FunCoup" id="C3Y8I3">
    <property type="interactions" value="238"/>
</dbReference>
<dbReference type="eggNOG" id="KOG4478">
    <property type="taxonomic scope" value="Eukaryota"/>
</dbReference>
<reference evidence="3" key="1">
    <citation type="journal article" date="2008" name="Nature">
        <title>The amphioxus genome and the evolution of the chordate karyotype.</title>
        <authorList>
            <consortium name="US DOE Joint Genome Institute (JGI-PGF)"/>
            <person name="Putnam N.H."/>
            <person name="Butts T."/>
            <person name="Ferrier D.E.K."/>
            <person name="Furlong R.F."/>
            <person name="Hellsten U."/>
            <person name="Kawashima T."/>
            <person name="Robinson-Rechavi M."/>
            <person name="Shoguchi E."/>
            <person name="Terry A."/>
            <person name="Yu J.-K."/>
            <person name="Benito-Gutierrez E.L."/>
            <person name="Dubchak I."/>
            <person name="Garcia-Fernandez J."/>
            <person name="Gibson-Brown J.J."/>
            <person name="Grigoriev I.V."/>
            <person name="Horton A.C."/>
            <person name="de Jong P.J."/>
            <person name="Jurka J."/>
            <person name="Kapitonov V.V."/>
            <person name="Kohara Y."/>
            <person name="Kuroki Y."/>
            <person name="Lindquist E."/>
            <person name="Lucas S."/>
            <person name="Osoegawa K."/>
            <person name="Pennacchio L.A."/>
            <person name="Salamov A.A."/>
            <person name="Satou Y."/>
            <person name="Sauka-Spengler T."/>
            <person name="Schmutz J."/>
            <person name="Shin-I T."/>
            <person name="Toyoda A."/>
            <person name="Bronner-Fraser M."/>
            <person name="Fujiyama A."/>
            <person name="Holland L.Z."/>
            <person name="Holland P.W.H."/>
            <person name="Satoh N."/>
            <person name="Rokhsar D.S."/>
        </authorList>
    </citation>
    <scope>NUCLEOTIDE SEQUENCE [LARGE SCALE GENOMIC DNA]</scope>
    <source>
        <strain evidence="3">S238N-H82</strain>
        <tissue evidence="3">Testes</tissue>
    </source>
</reference>
<name>C3Y8I3_BRAFL</name>
<comment type="similarity">
    <text evidence="1">Belongs to the TMEM70 family.</text>
</comment>
<feature type="non-terminal residue" evidence="3">
    <location>
        <position position="1"/>
    </location>
</feature>